<dbReference type="PIRSF" id="PIRSF000722">
    <property type="entry name" value="Acetate_prop_kin"/>
    <property type="match status" value="1"/>
</dbReference>
<feature type="binding site" evidence="6">
    <location>
        <position position="14"/>
    </location>
    <ligand>
        <name>ATP</name>
        <dbReference type="ChEBI" id="CHEBI:30616"/>
    </ligand>
</feature>
<dbReference type="PANTHER" id="PTHR21060:SF15">
    <property type="entry name" value="ACETATE KINASE-RELATED"/>
    <property type="match status" value="1"/>
</dbReference>
<keyword evidence="4 6" id="KW-0418">Kinase</keyword>
<reference evidence="8" key="1">
    <citation type="submission" date="2020-10" db="EMBL/GenBank/DDBJ databases">
        <authorList>
            <person name="Gilroy R."/>
        </authorList>
    </citation>
    <scope>NUCLEOTIDE SEQUENCE</scope>
    <source>
        <strain evidence="8">2889</strain>
    </source>
</reference>
<dbReference type="GO" id="GO:0006085">
    <property type="term" value="P:acetyl-CoA biosynthetic process"/>
    <property type="evidence" value="ECO:0007669"/>
    <property type="project" value="UniProtKB-UniRule"/>
</dbReference>
<evidence type="ECO:0000256" key="7">
    <source>
        <dbReference type="RuleBase" id="RU003835"/>
    </source>
</evidence>
<accession>A0A9D9DSH3</accession>
<feature type="binding site" evidence="6">
    <location>
        <position position="386"/>
    </location>
    <ligand>
        <name>Mg(2+)</name>
        <dbReference type="ChEBI" id="CHEBI:18420"/>
    </ligand>
</feature>
<evidence type="ECO:0000256" key="2">
    <source>
        <dbReference type="ARBA" id="ARBA00022679"/>
    </source>
</evidence>
<dbReference type="PROSITE" id="PS01075">
    <property type="entry name" value="ACETATE_KINASE_1"/>
    <property type="match status" value="1"/>
</dbReference>
<feature type="binding site" evidence="6">
    <location>
        <begin position="284"/>
        <end position="286"/>
    </location>
    <ligand>
        <name>ATP</name>
        <dbReference type="ChEBI" id="CHEBI:30616"/>
    </ligand>
</feature>
<dbReference type="CDD" id="cd24010">
    <property type="entry name" value="ASKHA_NBD_AcK_PK"/>
    <property type="match status" value="1"/>
</dbReference>
<dbReference type="InterPro" id="IPR000890">
    <property type="entry name" value="Aliphatic_acid_kin_short-chain"/>
</dbReference>
<dbReference type="GO" id="GO:0005524">
    <property type="term" value="F:ATP binding"/>
    <property type="evidence" value="ECO:0007669"/>
    <property type="project" value="UniProtKB-KW"/>
</dbReference>
<comment type="caution">
    <text evidence="8">The sequence shown here is derived from an EMBL/GenBank/DDBJ whole genome shotgun (WGS) entry which is preliminary data.</text>
</comment>
<keyword evidence="2 6" id="KW-0808">Transferase</keyword>
<evidence type="ECO:0000256" key="5">
    <source>
        <dbReference type="ARBA" id="ARBA00022840"/>
    </source>
</evidence>
<dbReference type="PANTHER" id="PTHR21060">
    <property type="entry name" value="ACETATE KINASE"/>
    <property type="match status" value="1"/>
</dbReference>
<evidence type="ECO:0000256" key="1">
    <source>
        <dbReference type="ARBA" id="ARBA00008748"/>
    </source>
</evidence>
<keyword evidence="3 6" id="KW-0547">Nucleotide-binding</keyword>
<keyword evidence="6" id="KW-0460">Magnesium</keyword>
<reference evidence="8" key="2">
    <citation type="journal article" date="2021" name="PeerJ">
        <title>Extensive microbial diversity within the chicken gut microbiome revealed by metagenomics and culture.</title>
        <authorList>
            <person name="Gilroy R."/>
            <person name="Ravi A."/>
            <person name="Getino M."/>
            <person name="Pursley I."/>
            <person name="Horton D.L."/>
            <person name="Alikhan N.F."/>
            <person name="Baker D."/>
            <person name="Gharbi K."/>
            <person name="Hall N."/>
            <person name="Watson M."/>
            <person name="Adriaenssens E.M."/>
            <person name="Foster-Nyarko E."/>
            <person name="Jarju S."/>
            <person name="Secka A."/>
            <person name="Antonio M."/>
            <person name="Oren A."/>
            <person name="Chaudhuri R.R."/>
            <person name="La Ragione R."/>
            <person name="Hildebrand F."/>
            <person name="Pallen M.J."/>
        </authorList>
    </citation>
    <scope>NUCLEOTIDE SEQUENCE</scope>
    <source>
        <strain evidence="8">2889</strain>
    </source>
</reference>
<feature type="site" description="Transition state stabilizer" evidence="6">
    <location>
        <position position="242"/>
    </location>
</feature>
<comment type="cofactor">
    <cofactor evidence="6">
        <name>Mg(2+)</name>
        <dbReference type="ChEBI" id="CHEBI:18420"/>
    </cofactor>
    <cofactor evidence="6">
        <name>Mn(2+)</name>
        <dbReference type="ChEBI" id="CHEBI:29035"/>
    </cofactor>
    <text evidence="6">Mg(2+). Can also accept Mn(2+).</text>
</comment>
<feature type="active site" description="Proton donor/acceptor" evidence="6">
    <location>
        <position position="149"/>
    </location>
</feature>
<comment type="subunit">
    <text evidence="6">Homodimer.</text>
</comment>
<dbReference type="Proteomes" id="UP000823612">
    <property type="component" value="Unassembled WGS sequence"/>
</dbReference>
<dbReference type="EC" id="2.7.2.1" evidence="6"/>
<dbReference type="SUPFAM" id="SSF53067">
    <property type="entry name" value="Actin-like ATPase domain"/>
    <property type="match status" value="2"/>
</dbReference>
<comment type="subcellular location">
    <subcellularLocation>
        <location evidence="6">Cytoplasm</location>
    </subcellularLocation>
</comment>
<feature type="binding site" evidence="6">
    <location>
        <begin position="332"/>
        <end position="336"/>
    </location>
    <ligand>
        <name>ATP</name>
        <dbReference type="ChEBI" id="CHEBI:30616"/>
    </ligand>
</feature>
<dbReference type="InterPro" id="IPR004372">
    <property type="entry name" value="Ac/propionate_kinase"/>
</dbReference>
<dbReference type="InterPro" id="IPR043129">
    <property type="entry name" value="ATPase_NBD"/>
</dbReference>
<protein>
    <recommendedName>
        <fullName evidence="6">Acetate kinase</fullName>
        <ecNumber evidence="6">2.7.2.1</ecNumber>
    </recommendedName>
    <alternativeName>
        <fullName evidence="6">Acetokinase</fullName>
    </alternativeName>
</protein>
<feature type="site" description="Transition state stabilizer" evidence="6">
    <location>
        <position position="181"/>
    </location>
</feature>
<proteinExistence type="inferred from homology"/>
<keyword evidence="6" id="KW-0963">Cytoplasm</keyword>
<dbReference type="Gene3D" id="3.30.420.40">
    <property type="match status" value="2"/>
</dbReference>
<dbReference type="GO" id="GO:0000287">
    <property type="term" value="F:magnesium ion binding"/>
    <property type="evidence" value="ECO:0007669"/>
    <property type="project" value="UniProtKB-UniRule"/>
</dbReference>
<gene>
    <name evidence="6" type="primary">ackA</name>
    <name evidence="8" type="ORF">IAB08_05390</name>
</gene>
<dbReference type="GO" id="GO:0008776">
    <property type="term" value="F:acetate kinase activity"/>
    <property type="evidence" value="ECO:0007669"/>
    <property type="project" value="UniProtKB-UniRule"/>
</dbReference>
<dbReference type="GO" id="GO:0006083">
    <property type="term" value="P:acetate metabolic process"/>
    <property type="evidence" value="ECO:0007669"/>
    <property type="project" value="TreeGrafter"/>
</dbReference>
<dbReference type="InterPro" id="IPR023865">
    <property type="entry name" value="Aliphatic_acid_kinase_CS"/>
</dbReference>
<dbReference type="EMBL" id="JADIMZ010000085">
    <property type="protein sequence ID" value="MBO8432708.1"/>
    <property type="molecule type" value="Genomic_DNA"/>
</dbReference>
<dbReference type="Pfam" id="PF00871">
    <property type="entry name" value="Acetate_kinase"/>
    <property type="match status" value="1"/>
</dbReference>
<dbReference type="NCBIfam" id="TIGR00016">
    <property type="entry name" value="ackA"/>
    <property type="match status" value="1"/>
</dbReference>
<evidence type="ECO:0000256" key="6">
    <source>
        <dbReference type="HAMAP-Rule" id="MF_00020"/>
    </source>
</evidence>
<evidence type="ECO:0000256" key="4">
    <source>
        <dbReference type="ARBA" id="ARBA00022777"/>
    </source>
</evidence>
<sequence>MKILVLNCGSSSIKYQLIDMGAKGEVLAKGVVEKIGLPEGELTHQGTDGEKHKFSKPVPDHQVGINWVLEYLVHPQYGVIKDLKEIEAVGHRVVHGGETFKDSVLINEEVMKDLEECIPLAPLHNPANIKGIESMKALLPNVPQVGVFDTSFHQTMPDYAYMYAIPYKFYANDKMRRYGFHGTSHKFVSRKAAELAGLDVNHSRIVSCHLGNGASVAAVLNGKSVDTSMGYTPVEGLMMGTRAGDLDLGAAIAIMEKENLTPEKANAYFSKQCGLQGFSGVSSDMRDLHKAASEGNKQAETAIAMFCYRVKKYVGAYAAAMGGVDLILFTGGIGENDFVVREEVCKGLEFMGVAFDAQKNNGLRGVDAILSKPESKVKVAVVSTDEELVIATDTMNIVKGR</sequence>
<organism evidence="8 9">
    <name type="scientific">Candidatus Pullibacteroides excrementavium</name>
    <dbReference type="NCBI Taxonomy" id="2840905"/>
    <lineage>
        <taxon>Bacteria</taxon>
        <taxon>Pseudomonadati</taxon>
        <taxon>Bacteroidota</taxon>
        <taxon>Bacteroidia</taxon>
        <taxon>Bacteroidales</taxon>
        <taxon>Candidatus Pullibacteroides</taxon>
    </lineage>
</organism>
<feature type="binding site" evidence="6">
    <location>
        <position position="92"/>
    </location>
    <ligand>
        <name>substrate</name>
    </ligand>
</feature>
<evidence type="ECO:0000313" key="9">
    <source>
        <dbReference type="Proteomes" id="UP000823612"/>
    </source>
</evidence>
<dbReference type="HAMAP" id="MF_00020">
    <property type="entry name" value="Acetate_kinase"/>
    <property type="match status" value="1"/>
</dbReference>
<dbReference type="PRINTS" id="PR00471">
    <property type="entry name" value="ACETATEKNASE"/>
</dbReference>
<evidence type="ECO:0000256" key="3">
    <source>
        <dbReference type="ARBA" id="ARBA00022741"/>
    </source>
</evidence>
<keyword evidence="5 6" id="KW-0067">ATP-binding</keyword>
<comment type="pathway">
    <text evidence="6">Metabolic intermediate biosynthesis; acetyl-CoA biosynthesis; acetyl-CoA from acetate: step 1/2.</text>
</comment>
<comment type="similarity">
    <text evidence="1 6 7">Belongs to the acetokinase family.</text>
</comment>
<keyword evidence="6" id="KW-0479">Metal-binding</keyword>
<feature type="binding site" evidence="6">
    <location>
        <begin position="209"/>
        <end position="213"/>
    </location>
    <ligand>
        <name>ATP</name>
        <dbReference type="ChEBI" id="CHEBI:30616"/>
    </ligand>
</feature>
<name>A0A9D9DSH3_9BACT</name>
<dbReference type="GO" id="GO:0005737">
    <property type="term" value="C:cytoplasm"/>
    <property type="evidence" value="ECO:0007669"/>
    <property type="project" value="UniProtKB-SubCell"/>
</dbReference>
<evidence type="ECO:0000313" key="8">
    <source>
        <dbReference type="EMBL" id="MBO8432708.1"/>
    </source>
</evidence>
<comment type="function">
    <text evidence="6">Catalyzes the formation of acetyl phosphate from acetate and ATP. Can also catalyze the reverse reaction.</text>
</comment>
<comment type="catalytic activity">
    <reaction evidence="6">
        <text>acetate + ATP = acetyl phosphate + ADP</text>
        <dbReference type="Rhea" id="RHEA:11352"/>
        <dbReference type="ChEBI" id="CHEBI:22191"/>
        <dbReference type="ChEBI" id="CHEBI:30089"/>
        <dbReference type="ChEBI" id="CHEBI:30616"/>
        <dbReference type="ChEBI" id="CHEBI:456216"/>
        <dbReference type="EC" id="2.7.2.1"/>
    </reaction>
</comment>
<dbReference type="PROSITE" id="PS01076">
    <property type="entry name" value="ACETATE_KINASE_2"/>
    <property type="match status" value="1"/>
</dbReference>
<feature type="binding site" evidence="6">
    <location>
        <position position="7"/>
    </location>
    <ligand>
        <name>Mg(2+)</name>
        <dbReference type="ChEBI" id="CHEBI:18420"/>
    </ligand>
</feature>
<dbReference type="AlphaFoldDB" id="A0A9D9DSH3"/>